<organism evidence="1 2">
    <name type="scientific">Naganishia adeliensis</name>
    <dbReference type="NCBI Taxonomy" id="92952"/>
    <lineage>
        <taxon>Eukaryota</taxon>
        <taxon>Fungi</taxon>
        <taxon>Dikarya</taxon>
        <taxon>Basidiomycota</taxon>
        <taxon>Agaricomycotina</taxon>
        <taxon>Tremellomycetes</taxon>
        <taxon>Filobasidiales</taxon>
        <taxon>Filobasidiaceae</taxon>
        <taxon>Naganishia</taxon>
    </lineage>
</organism>
<reference evidence="1" key="1">
    <citation type="submission" date="2023-04" db="EMBL/GenBank/DDBJ databases">
        <title>Draft Genome sequencing of Naganishia species isolated from polar environments using Oxford Nanopore Technology.</title>
        <authorList>
            <person name="Leo P."/>
            <person name="Venkateswaran K."/>
        </authorList>
    </citation>
    <scope>NUCLEOTIDE SEQUENCE</scope>
    <source>
        <strain evidence="1">MNA-CCFEE 5262</strain>
    </source>
</reference>
<sequence>MTSILGSFLAAGLLALRGKGGLEGWRWLFMVEGVITFLIGVWAFFYLPAGPTQTAGGIRGKGWFTEREEIILVNHVIRDDPTKSDMHNRQGLTLRHILDSLWDYDLWPIYALGLTTYLAPATVGAYFSLTLKSLGFSTFQTNMLMIPQMVMFMINNLALVFTSKKLKERLLTASLGSWWQLIFLLVVATIPDSTGKWVKWVLLSLLLAYPYAHPLLVSNVSGNAGSVRTRTVASSVYNMSVQACSMIASNVYREDDKPHYHRGNRVLLGIVAANIVLFFLAKAYYVLRNRHREGIWNGITPAEKAEYMETTKDKGNKRLDFRFLH</sequence>
<evidence type="ECO:0000313" key="1">
    <source>
        <dbReference type="EMBL" id="KAJ9096220.1"/>
    </source>
</evidence>
<gene>
    <name evidence="1" type="ORF">QFC20_006464</name>
</gene>
<dbReference type="EMBL" id="JASBWS010000115">
    <property type="protein sequence ID" value="KAJ9096220.1"/>
    <property type="molecule type" value="Genomic_DNA"/>
</dbReference>
<protein>
    <submittedName>
        <fullName evidence="1">Uncharacterized protein</fullName>
    </submittedName>
</protein>
<accession>A0ACC2VA22</accession>
<dbReference type="Proteomes" id="UP001230649">
    <property type="component" value="Unassembled WGS sequence"/>
</dbReference>
<name>A0ACC2VA22_9TREE</name>
<evidence type="ECO:0000313" key="2">
    <source>
        <dbReference type="Proteomes" id="UP001230649"/>
    </source>
</evidence>
<proteinExistence type="predicted"/>
<keyword evidence="2" id="KW-1185">Reference proteome</keyword>
<comment type="caution">
    <text evidence="1">The sequence shown here is derived from an EMBL/GenBank/DDBJ whole genome shotgun (WGS) entry which is preliminary data.</text>
</comment>